<dbReference type="AlphaFoldDB" id="A0AAW1LMF5"/>
<evidence type="ECO:0000313" key="6">
    <source>
        <dbReference type="EMBL" id="KAK9733776.1"/>
    </source>
</evidence>
<dbReference type="SMART" id="SM00856">
    <property type="entry name" value="PMEI"/>
    <property type="match status" value="1"/>
</dbReference>
<accession>A0AAW1LMF5</accession>
<evidence type="ECO:0000313" key="7">
    <source>
        <dbReference type="Proteomes" id="UP001443914"/>
    </source>
</evidence>
<feature type="domain" description="Pectinesterase inhibitor" evidence="5">
    <location>
        <begin position="31"/>
        <end position="175"/>
    </location>
</feature>
<evidence type="ECO:0000256" key="3">
    <source>
        <dbReference type="ARBA" id="ARBA00038471"/>
    </source>
</evidence>
<dbReference type="PANTHER" id="PTHR36710:SF18">
    <property type="entry name" value="PECTINESTERASE INHIBITOR 5-RELATED"/>
    <property type="match status" value="1"/>
</dbReference>
<evidence type="ECO:0000256" key="4">
    <source>
        <dbReference type="SAM" id="SignalP"/>
    </source>
</evidence>
<dbReference type="Gene3D" id="1.20.140.40">
    <property type="entry name" value="Invertase/pectin methylesterase inhibitor family protein"/>
    <property type="match status" value="1"/>
</dbReference>
<dbReference type="InterPro" id="IPR035513">
    <property type="entry name" value="Invertase/methylesterase_inhib"/>
</dbReference>
<dbReference type="InterPro" id="IPR052421">
    <property type="entry name" value="PCW_Enzyme_Inhibitor"/>
</dbReference>
<dbReference type="GO" id="GO:0004857">
    <property type="term" value="F:enzyme inhibitor activity"/>
    <property type="evidence" value="ECO:0007669"/>
    <property type="project" value="InterPro"/>
</dbReference>
<dbReference type="SUPFAM" id="SSF101148">
    <property type="entry name" value="Plant invertase/pectin methylesterase inhibitor"/>
    <property type="match status" value="1"/>
</dbReference>
<keyword evidence="7" id="KW-1185">Reference proteome</keyword>
<dbReference type="InterPro" id="IPR006501">
    <property type="entry name" value="Pectinesterase_inhib_dom"/>
</dbReference>
<proteinExistence type="inferred from homology"/>
<feature type="chain" id="PRO_5043553467" description="Pectinesterase inhibitor domain-containing protein" evidence="4">
    <location>
        <begin position="25"/>
        <end position="177"/>
    </location>
</feature>
<reference evidence="6" key="1">
    <citation type="submission" date="2024-03" db="EMBL/GenBank/DDBJ databases">
        <title>WGS assembly of Saponaria officinalis var. Norfolk2.</title>
        <authorList>
            <person name="Jenkins J."/>
            <person name="Shu S."/>
            <person name="Grimwood J."/>
            <person name="Barry K."/>
            <person name="Goodstein D."/>
            <person name="Schmutz J."/>
            <person name="Leebens-Mack J."/>
            <person name="Osbourn A."/>
        </authorList>
    </citation>
    <scope>NUCLEOTIDE SEQUENCE [LARGE SCALE GENOMIC DNA]</scope>
    <source>
        <strain evidence="6">JIC</strain>
    </source>
</reference>
<keyword evidence="2" id="KW-1015">Disulfide bond</keyword>
<dbReference type="Proteomes" id="UP001443914">
    <property type="component" value="Unassembled WGS sequence"/>
</dbReference>
<keyword evidence="1 4" id="KW-0732">Signal</keyword>
<comment type="similarity">
    <text evidence="3">Belongs to the PMEI family.</text>
</comment>
<sequence>MKHSFAFYITLIFTLLLISPITQCNGSTRKLSESFLSLTCRKASDFGFCAYTLGSDPRGKTTDVDGLAQIALDKLAAQVKGTISYLQRQDSADPVVGSCLQFYRTADSKVYPSAVGSLNNKAYGAAKQATRAVMNHGHGCQVRVDQSPSPKWQMLTSMNKVVHDLSQLSSDLIGLKG</sequence>
<feature type="signal peptide" evidence="4">
    <location>
        <begin position="1"/>
        <end position="24"/>
    </location>
</feature>
<organism evidence="6 7">
    <name type="scientific">Saponaria officinalis</name>
    <name type="common">Common soapwort</name>
    <name type="synonym">Lychnis saponaria</name>
    <dbReference type="NCBI Taxonomy" id="3572"/>
    <lineage>
        <taxon>Eukaryota</taxon>
        <taxon>Viridiplantae</taxon>
        <taxon>Streptophyta</taxon>
        <taxon>Embryophyta</taxon>
        <taxon>Tracheophyta</taxon>
        <taxon>Spermatophyta</taxon>
        <taxon>Magnoliopsida</taxon>
        <taxon>eudicotyledons</taxon>
        <taxon>Gunneridae</taxon>
        <taxon>Pentapetalae</taxon>
        <taxon>Caryophyllales</taxon>
        <taxon>Caryophyllaceae</taxon>
        <taxon>Caryophylleae</taxon>
        <taxon>Saponaria</taxon>
    </lineage>
</organism>
<dbReference type="NCBIfam" id="TIGR01614">
    <property type="entry name" value="PME_inhib"/>
    <property type="match status" value="1"/>
</dbReference>
<name>A0AAW1LMF5_SAPOF</name>
<evidence type="ECO:0000256" key="2">
    <source>
        <dbReference type="ARBA" id="ARBA00023157"/>
    </source>
</evidence>
<evidence type="ECO:0000256" key="1">
    <source>
        <dbReference type="ARBA" id="ARBA00022729"/>
    </source>
</evidence>
<evidence type="ECO:0000259" key="5">
    <source>
        <dbReference type="SMART" id="SM00856"/>
    </source>
</evidence>
<dbReference type="Pfam" id="PF04043">
    <property type="entry name" value="PMEI"/>
    <property type="match status" value="1"/>
</dbReference>
<dbReference type="PANTHER" id="PTHR36710">
    <property type="entry name" value="PECTINESTERASE INHIBITOR-LIKE"/>
    <property type="match status" value="1"/>
</dbReference>
<dbReference type="EMBL" id="JBDFQZ010000004">
    <property type="protein sequence ID" value="KAK9733776.1"/>
    <property type="molecule type" value="Genomic_DNA"/>
</dbReference>
<gene>
    <name evidence="6" type="ORF">RND81_04G091600</name>
</gene>
<protein>
    <recommendedName>
        <fullName evidence="5">Pectinesterase inhibitor domain-containing protein</fullName>
    </recommendedName>
</protein>
<comment type="caution">
    <text evidence="6">The sequence shown here is derived from an EMBL/GenBank/DDBJ whole genome shotgun (WGS) entry which is preliminary data.</text>
</comment>